<evidence type="ECO:0000313" key="2">
    <source>
        <dbReference type="EMBL" id="GLK74991.1"/>
    </source>
</evidence>
<reference evidence="2" key="2">
    <citation type="submission" date="2023-01" db="EMBL/GenBank/DDBJ databases">
        <authorList>
            <person name="Sun Q."/>
            <person name="Evtushenko L."/>
        </authorList>
    </citation>
    <scope>NUCLEOTIDE SEQUENCE</scope>
    <source>
        <strain evidence="2">VKM B-2555</strain>
    </source>
</reference>
<protein>
    <recommendedName>
        <fullName evidence="4">Pectate lyase superfamily protein</fullName>
    </recommendedName>
</protein>
<name>A0A9W6JEK4_9HYPH</name>
<sequence>MLISRRSLIAGALAAPFLARPQAVLAAFRPSEFGAAMDGAADDAPALGRLVAAAAKAGRRAEIPAGDYVIGSNAFSASGLGRVEIACEDGVRFVNAGRLFDDAGGGQAKRVPWSIGFDGCDEVRWSGGRIVTTGGRLRGRGVGVFTLENHGERRPVLNVERCGVFSAERLTLEGDPGPALNMEAQPWAAAIDAPQRLRLILGNAFFRARDCRSVRLADCALAPNACAREQWTMVDCGRVEIRGLTSRSTESNFASLAKIIRCGEVDVSEIDVADPGSGSLVDVIADRFRYHAVRIDYPNGKLLDVSREWGDLNAPIGEGVIANCRTNGWGVVSVRGRSDERQVAGAPIGSIRIVDTEFSLAGDRSGDKRPPAAFRLGGVDALTVENCRFTNVAFDGAPSARPSRLALTGCRFEWTSAATTPSRAIRTGVPTVYDGVSFAGVGEGRGQNLFFTTMKDTPGRHAFTRCAFRDLVLRTRGDVAFEDCTFENVERRPI</sequence>
<reference evidence="2" key="1">
    <citation type="journal article" date="2014" name="Int. J. Syst. Evol. Microbiol.">
        <title>Complete genome sequence of Corynebacterium casei LMG S-19264T (=DSM 44701T), isolated from a smear-ripened cheese.</title>
        <authorList>
            <consortium name="US DOE Joint Genome Institute (JGI-PGF)"/>
            <person name="Walter F."/>
            <person name="Albersmeier A."/>
            <person name="Kalinowski J."/>
            <person name="Ruckert C."/>
        </authorList>
    </citation>
    <scope>NUCLEOTIDE SEQUENCE</scope>
    <source>
        <strain evidence="2">VKM B-2555</strain>
    </source>
</reference>
<proteinExistence type="predicted"/>
<accession>A0A9W6JEK4</accession>
<evidence type="ECO:0008006" key="4">
    <source>
        <dbReference type="Google" id="ProtNLM"/>
    </source>
</evidence>
<feature type="chain" id="PRO_5040965106" description="Pectate lyase superfamily protein" evidence="1">
    <location>
        <begin position="27"/>
        <end position="494"/>
    </location>
</feature>
<dbReference type="Gene3D" id="2.160.20.10">
    <property type="entry name" value="Single-stranded right-handed beta-helix, Pectin lyase-like"/>
    <property type="match status" value="1"/>
</dbReference>
<dbReference type="RefSeq" id="WP_271202970.1">
    <property type="nucleotide sequence ID" value="NZ_BSFK01000004.1"/>
</dbReference>
<feature type="signal peptide" evidence="1">
    <location>
        <begin position="1"/>
        <end position="26"/>
    </location>
</feature>
<comment type="caution">
    <text evidence="2">The sequence shown here is derived from an EMBL/GenBank/DDBJ whole genome shotgun (WGS) entry which is preliminary data.</text>
</comment>
<gene>
    <name evidence="2" type="ORF">GCM10008171_02450</name>
</gene>
<evidence type="ECO:0000256" key="1">
    <source>
        <dbReference type="SAM" id="SignalP"/>
    </source>
</evidence>
<keyword evidence="1" id="KW-0732">Signal</keyword>
<evidence type="ECO:0000313" key="3">
    <source>
        <dbReference type="Proteomes" id="UP001143364"/>
    </source>
</evidence>
<dbReference type="Proteomes" id="UP001143364">
    <property type="component" value="Unassembled WGS sequence"/>
</dbReference>
<keyword evidence="3" id="KW-1185">Reference proteome</keyword>
<organism evidence="2 3">
    <name type="scientific">Methylopila jiangsuensis</name>
    <dbReference type="NCBI Taxonomy" id="586230"/>
    <lineage>
        <taxon>Bacteria</taxon>
        <taxon>Pseudomonadati</taxon>
        <taxon>Pseudomonadota</taxon>
        <taxon>Alphaproteobacteria</taxon>
        <taxon>Hyphomicrobiales</taxon>
        <taxon>Methylopilaceae</taxon>
        <taxon>Methylopila</taxon>
    </lineage>
</organism>
<dbReference type="InterPro" id="IPR012334">
    <property type="entry name" value="Pectin_lyas_fold"/>
</dbReference>
<dbReference type="EMBL" id="BSFK01000004">
    <property type="protein sequence ID" value="GLK74991.1"/>
    <property type="molecule type" value="Genomic_DNA"/>
</dbReference>
<dbReference type="SUPFAM" id="SSF51126">
    <property type="entry name" value="Pectin lyase-like"/>
    <property type="match status" value="1"/>
</dbReference>
<dbReference type="InterPro" id="IPR011050">
    <property type="entry name" value="Pectin_lyase_fold/virulence"/>
</dbReference>
<dbReference type="AlphaFoldDB" id="A0A9W6JEK4"/>